<evidence type="ECO:0000313" key="2">
    <source>
        <dbReference type="EMBL" id="MBP2622819.1"/>
    </source>
</evidence>
<evidence type="ECO:0008006" key="4">
    <source>
        <dbReference type="Google" id="ProtNLM"/>
    </source>
</evidence>
<dbReference type="Pfam" id="PF03083">
    <property type="entry name" value="MtN3_slv"/>
    <property type="match status" value="1"/>
</dbReference>
<accession>A0ABS5B4B2</accession>
<sequence>MTEKQLKILGWIATAMSVMMYVSYLAQIKNNLAGNKGDFIQPTVAAINCTLWVCYGLFKEKRDLPLVAANLPGIVFGLVTAVTALM</sequence>
<feature type="transmembrane region" description="Helical" evidence="1">
    <location>
        <begin position="6"/>
        <end position="27"/>
    </location>
</feature>
<gene>
    <name evidence="2" type="ORF">C4K46_02570</name>
</gene>
<proteinExistence type="predicted"/>
<evidence type="ECO:0000313" key="3">
    <source>
        <dbReference type="Proteomes" id="UP001519296"/>
    </source>
</evidence>
<feature type="transmembrane region" description="Helical" evidence="1">
    <location>
        <begin position="64"/>
        <end position="85"/>
    </location>
</feature>
<evidence type="ECO:0000256" key="1">
    <source>
        <dbReference type="SAM" id="Phobius"/>
    </source>
</evidence>
<name>A0ABS5B4B2_9STRE</name>
<dbReference type="Proteomes" id="UP001519296">
    <property type="component" value="Unassembled WGS sequence"/>
</dbReference>
<dbReference type="Gene3D" id="1.20.1280.290">
    <property type="match status" value="1"/>
</dbReference>
<keyword evidence="1" id="KW-0812">Transmembrane</keyword>
<feature type="transmembrane region" description="Helical" evidence="1">
    <location>
        <begin position="39"/>
        <end position="58"/>
    </location>
</feature>
<protein>
    <recommendedName>
        <fullName evidence="4">Integral membrane protein</fullName>
    </recommendedName>
</protein>
<dbReference type="InterPro" id="IPR004316">
    <property type="entry name" value="SWEET_rpt"/>
</dbReference>
<dbReference type="EMBL" id="PRDG01000001">
    <property type="protein sequence ID" value="MBP2622819.1"/>
    <property type="molecule type" value="Genomic_DNA"/>
</dbReference>
<organism evidence="2 3">
    <name type="scientific">Streptococcus oricebi</name>
    <dbReference type="NCBI Taxonomy" id="1547447"/>
    <lineage>
        <taxon>Bacteria</taxon>
        <taxon>Bacillati</taxon>
        <taxon>Bacillota</taxon>
        <taxon>Bacilli</taxon>
        <taxon>Lactobacillales</taxon>
        <taxon>Streptococcaceae</taxon>
        <taxon>Streptococcus</taxon>
    </lineage>
</organism>
<keyword evidence="1" id="KW-0472">Membrane</keyword>
<comment type="caution">
    <text evidence="2">The sequence shown here is derived from an EMBL/GenBank/DDBJ whole genome shotgun (WGS) entry which is preliminary data.</text>
</comment>
<keyword evidence="1" id="KW-1133">Transmembrane helix</keyword>
<dbReference type="RefSeq" id="WP_209627036.1">
    <property type="nucleotide sequence ID" value="NZ_PRDG01000001.1"/>
</dbReference>
<keyword evidence="3" id="KW-1185">Reference proteome</keyword>
<reference evidence="2 3" key="1">
    <citation type="submission" date="2018-02" db="EMBL/GenBank/DDBJ databases">
        <title>Draft genome sequence of Streptococcus oricebi CCUG 70868T type strain.</title>
        <authorList>
            <person name="Mendez V."/>
            <person name="Salva-Serra F."/>
            <person name="Jaen-Luchoro D."/>
            <person name="Gonzales-Siles L."/>
            <person name="Karlsson R."/>
            <person name="Engstrom-Jakobsson H."/>
            <person name="Busquets A."/>
            <person name="Gomila M."/>
            <person name="Pineiro-Iglesias B."/>
            <person name="Bennasar-Figueras A."/>
            <person name="Seeger M."/>
            <person name="Moore E."/>
        </authorList>
    </citation>
    <scope>NUCLEOTIDE SEQUENCE [LARGE SCALE GENOMIC DNA]</scope>
    <source>
        <strain evidence="2 3">CCUG 70868</strain>
    </source>
</reference>